<dbReference type="InterPro" id="IPR011251">
    <property type="entry name" value="Luciferase-like_dom"/>
</dbReference>
<keyword evidence="3" id="KW-0560">Oxidoreductase</keyword>
<dbReference type="SUPFAM" id="SSF51679">
    <property type="entry name" value="Bacterial luciferase-like"/>
    <property type="match status" value="1"/>
</dbReference>
<evidence type="ECO:0000256" key="1">
    <source>
        <dbReference type="ARBA" id="ARBA00022630"/>
    </source>
</evidence>
<evidence type="ECO:0000313" key="7">
    <source>
        <dbReference type="Proteomes" id="UP000259273"/>
    </source>
</evidence>
<dbReference type="PANTHER" id="PTHR42847:SF4">
    <property type="entry name" value="ALKANESULFONATE MONOOXYGENASE-RELATED"/>
    <property type="match status" value="1"/>
</dbReference>
<comment type="caution">
    <text evidence="6">The sequence shown here is derived from an EMBL/GenBank/DDBJ whole genome shotgun (WGS) entry which is preliminary data.</text>
</comment>
<dbReference type="STRING" id="1121937.GCA_000423125_02798"/>
<proteinExistence type="predicted"/>
<dbReference type="AlphaFoldDB" id="A0A3C1KHI3"/>
<organism evidence="6 7">
    <name type="scientific">Haliea salexigens</name>
    <dbReference type="NCBI Taxonomy" id="287487"/>
    <lineage>
        <taxon>Bacteria</taxon>
        <taxon>Pseudomonadati</taxon>
        <taxon>Pseudomonadota</taxon>
        <taxon>Gammaproteobacteria</taxon>
        <taxon>Cellvibrionales</taxon>
        <taxon>Halieaceae</taxon>
        <taxon>Haliea</taxon>
    </lineage>
</organism>
<dbReference type="EMBL" id="DMND01000001">
    <property type="protein sequence ID" value="HAN26122.1"/>
    <property type="molecule type" value="Genomic_DNA"/>
</dbReference>
<dbReference type="GO" id="GO:0046306">
    <property type="term" value="P:alkanesulfonate catabolic process"/>
    <property type="evidence" value="ECO:0007669"/>
    <property type="project" value="TreeGrafter"/>
</dbReference>
<dbReference type="InterPro" id="IPR019921">
    <property type="entry name" value="Lucif-like_OxRdtase_Rv2161c"/>
</dbReference>
<sequence length="290" mass="32150">MKFWQALVWTEPEQLVPLAQFAEELGFHGVFNADHAVFPEDVKSPYPYTESGVAPMTSDAPYPDCWVSIAFMAAATRRLHFTTSIYVLPLRNPFEVAKATGSLDIFSGGRFALGVGAGWMKDEYDIYDVPFRRRGERMDEMIDVMHKLWQGGMVDHDGPLFPFPRLCIEPAPGHNVPIYVGGANEAALRRAAVRGDGWIGAGNHPDEVPALMARLHALRDAAGRAAEPFETIVGLTTPLDVATLQRLEAAGMTSAVNLPFSFALGKRSTLDAKKRFMEDFERRIMRPLRG</sequence>
<evidence type="ECO:0000256" key="2">
    <source>
        <dbReference type="ARBA" id="ARBA00022643"/>
    </source>
</evidence>
<keyword evidence="2" id="KW-0288">FMN</keyword>
<reference evidence="6 7" key="1">
    <citation type="journal article" date="2018" name="Nat. Biotechnol.">
        <title>A standardized bacterial taxonomy based on genome phylogeny substantially revises the tree of life.</title>
        <authorList>
            <person name="Parks D.H."/>
            <person name="Chuvochina M."/>
            <person name="Waite D.W."/>
            <person name="Rinke C."/>
            <person name="Skarshewski A."/>
            <person name="Chaumeil P.A."/>
            <person name="Hugenholtz P."/>
        </authorList>
    </citation>
    <scope>NUCLEOTIDE SEQUENCE [LARGE SCALE GENOMIC DNA]</scope>
    <source>
        <strain evidence="6">UBA9158</strain>
    </source>
</reference>
<dbReference type="InterPro" id="IPR036661">
    <property type="entry name" value="Luciferase-like_sf"/>
</dbReference>
<name>A0A3C1KHI3_9GAMM</name>
<dbReference type="PANTHER" id="PTHR42847">
    <property type="entry name" value="ALKANESULFONATE MONOOXYGENASE"/>
    <property type="match status" value="1"/>
</dbReference>
<accession>A0A3C1KHI3</accession>
<evidence type="ECO:0000256" key="4">
    <source>
        <dbReference type="ARBA" id="ARBA00023033"/>
    </source>
</evidence>
<dbReference type="GO" id="GO:0008726">
    <property type="term" value="F:alkanesulfonate monooxygenase activity"/>
    <property type="evidence" value="ECO:0007669"/>
    <property type="project" value="TreeGrafter"/>
</dbReference>
<keyword evidence="1" id="KW-0285">Flavoprotein</keyword>
<keyword evidence="4" id="KW-0503">Monooxygenase</keyword>
<dbReference type="NCBIfam" id="TIGR03619">
    <property type="entry name" value="F420_Rv2161c"/>
    <property type="match status" value="1"/>
</dbReference>
<dbReference type="Pfam" id="PF00296">
    <property type="entry name" value="Bac_luciferase"/>
    <property type="match status" value="1"/>
</dbReference>
<dbReference type="InterPro" id="IPR050172">
    <property type="entry name" value="SsuD_RutA_monooxygenase"/>
</dbReference>
<dbReference type="Gene3D" id="3.20.20.30">
    <property type="entry name" value="Luciferase-like domain"/>
    <property type="match status" value="1"/>
</dbReference>
<evidence type="ECO:0000259" key="5">
    <source>
        <dbReference type="Pfam" id="PF00296"/>
    </source>
</evidence>
<evidence type="ECO:0000313" key="6">
    <source>
        <dbReference type="EMBL" id="HAN26122.1"/>
    </source>
</evidence>
<feature type="domain" description="Luciferase-like" evidence="5">
    <location>
        <begin position="12"/>
        <end position="237"/>
    </location>
</feature>
<gene>
    <name evidence="6" type="ORF">DCP75_00005</name>
</gene>
<evidence type="ECO:0000256" key="3">
    <source>
        <dbReference type="ARBA" id="ARBA00023002"/>
    </source>
</evidence>
<dbReference type="Proteomes" id="UP000259273">
    <property type="component" value="Unassembled WGS sequence"/>
</dbReference>
<protein>
    <submittedName>
        <fullName evidence="6">LLM class F420-dependent oxidoreductase</fullName>
    </submittedName>
</protein>